<dbReference type="Pfam" id="PF03466">
    <property type="entry name" value="LysR_substrate"/>
    <property type="match status" value="1"/>
</dbReference>
<keyword evidence="7" id="KW-1185">Reference proteome</keyword>
<dbReference type="InterPro" id="IPR036388">
    <property type="entry name" value="WH-like_DNA-bd_sf"/>
</dbReference>
<dbReference type="PANTHER" id="PTHR30419">
    <property type="entry name" value="HTH-TYPE TRANSCRIPTIONAL REGULATOR YBHD"/>
    <property type="match status" value="1"/>
</dbReference>
<evidence type="ECO:0000259" key="5">
    <source>
        <dbReference type="PROSITE" id="PS50931"/>
    </source>
</evidence>
<feature type="domain" description="HTH lysR-type" evidence="5">
    <location>
        <begin position="5"/>
        <end position="62"/>
    </location>
</feature>
<organism evidence="6 7">
    <name type="scientific">Roseinatronobacter alkalisoli</name>
    <dbReference type="NCBI Taxonomy" id="3028235"/>
    <lineage>
        <taxon>Bacteria</taxon>
        <taxon>Pseudomonadati</taxon>
        <taxon>Pseudomonadota</taxon>
        <taxon>Alphaproteobacteria</taxon>
        <taxon>Rhodobacterales</taxon>
        <taxon>Paracoccaceae</taxon>
        <taxon>Roseinatronobacter</taxon>
    </lineage>
</organism>
<keyword evidence="2" id="KW-0805">Transcription regulation</keyword>
<dbReference type="InterPro" id="IPR000847">
    <property type="entry name" value="LysR_HTH_N"/>
</dbReference>
<dbReference type="InterPro" id="IPR036390">
    <property type="entry name" value="WH_DNA-bd_sf"/>
</dbReference>
<dbReference type="Pfam" id="PF00126">
    <property type="entry name" value="HTH_1"/>
    <property type="match status" value="1"/>
</dbReference>
<keyword evidence="3" id="KW-0238">DNA-binding</keyword>
<evidence type="ECO:0000256" key="2">
    <source>
        <dbReference type="ARBA" id="ARBA00023015"/>
    </source>
</evidence>
<dbReference type="PANTHER" id="PTHR30419:SF8">
    <property type="entry name" value="NITROGEN ASSIMILATION TRANSCRIPTIONAL ACTIVATOR-RELATED"/>
    <property type="match status" value="1"/>
</dbReference>
<comment type="similarity">
    <text evidence="1">Belongs to the LysR transcriptional regulatory family.</text>
</comment>
<dbReference type="InterPro" id="IPR050950">
    <property type="entry name" value="HTH-type_LysR_regulators"/>
</dbReference>
<evidence type="ECO:0000256" key="1">
    <source>
        <dbReference type="ARBA" id="ARBA00009437"/>
    </source>
</evidence>
<keyword evidence="4" id="KW-0804">Transcription</keyword>
<reference evidence="6" key="1">
    <citation type="submission" date="2023-02" db="EMBL/GenBank/DDBJ databases">
        <title>Description of Roseinatronobacter alkalisoli sp. nov., an alkaliphilic bacerium isolated from soda soil.</title>
        <authorList>
            <person name="Wei W."/>
        </authorList>
    </citation>
    <scope>NUCLEOTIDE SEQUENCE</scope>
    <source>
        <strain evidence="6">HJB301</strain>
    </source>
</reference>
<evidence type="ECO:0000313" key="7">
    <source>
        <dbReference type="Proteomes" id="UP001431784"/>
    </source>
</evidence>
<dbReference type="PRINTS" id="PR00039">
    <property type="entry name" value="HTHLYSR"/>
</dbReference>
<dbReference type="Gene3D" id="3.40.190.10">
    <property type="entry name" value="Periplasmic binding protein-like II"/>
    <property type="match status" value="2"/>
</dbReference>
<comment type="caution">
    <text evidence="6">The sequence shown here is derived from an EMBL/GenBank/DDBJ whole genome shotgun (WGS) entry which is preliminary data.</text>
</comment>
<dbReference type="EMBL" id="JAQZSM010000018">
    <property type="protein sequence ID" value="MDD7972690.1"/>
    <property type="molecule type" value="Genomic_DNA"/>
</dbReference>
<dbReference type="Gene3D" id="1.10.10.10">
    <property type="entry name" value="Winged helix-like DNA-binding domain superfamily/Winged helix DNA-binding domain"/>
    <property type="match status" value="1"/>
</dbReference>
<dbReference type="InterPro" id="IPR005119">
    <property type="entry name" value="LysR_subst-bd"/>
</dbReference>
<gene>
    <name evidence="6" type="ORF">PUT78_16450</name>
</gene>
<dbReference type="SUPFAM" id="SSF46785">
    <property type="entry name" value="Winged helix' DNA-binding domain"/>
    <property type="match status" value="1"/>
</dbReference>
<evidence type="ECO:0000256" key="4">
    <source>
        <dbReference type="ARBA" id="ARBA00023163"/>
    </source>
</evidence>
<dbReference type="PROSITE" id="PS50931">
    <property type="entry name" value="HTH_LYSR"/>
    <property type="match status" value="1"/>
</dbReference>
<dbReference type="RefSeq" id="WP_274353367.1">
    <property type="nucleotide sequence ID" value="NZ_JAQZSM010000018.1"/>
</dbReference>
<proteinExistence type="inferred from homology"/>
<evidence type="ECO:0000256" key="3">
    <source>
        <dbReference type="ARBA" id="ARBA00023125"/>
    </source>
</evidence>
<accession>A0ABT5TC36</accession>
<dbReference type="Proteomes" id="UP001431784">
    <property type="component" value="Unassembled WGS sequence"/>
</dbReference>
<dbReference type="SUPFAM" id="SSF53850">
    <property type="entry name" value="Periplasmic binding protein-like II"/>
    <property type="match status" value="1"/>
</dbReference>
<name>A0ABT5TC36_9RHOB</name>
<sequence length="304" mass="33738">MQDRINIRHIRCFLEVARQQSVKRAAEKLNIAQPAISRTLNELEEIVGQKLLERNRRGSHLTISGDNFYRQVSTGMDQLISAYSTVGNLQESGEVISIGALPTASAEFLPGIFTELRAQGFDAGIRVVQGSNKELLRMLQRGVVAFVIGRLGPPEDMAGLAFEHLYYETLECAARPEHPLLEGAGKSVTTARIASYPLILNVPETIVRTETDRQFQSAGVTAFVDVIETNSVSLARRLTLMSDRIWVVPRGVVDLDYREGKMRKINVTDWQIRGPVGMSTNPKTSVSKATKAMMNEVRRNASII</sequence>
<evidence type="ECO:0000313" key="6">
    <source>
        <dbReference type="EMBL" id="MDD7972690.1"/>
    </source>
</evidence>
<protein>
    <submittedName>
        <fullName evidence="6">LysR substrate-binding domain-containing protein</fullName>
    </submittedName>
</protein>